<proteinExistence type="predicted"/>
<dbReference type="NCBIfam" id="NF047841">
    <property type="entry name" value="HLGFF_fam"/>
    <property type="match status" value="1"/>
</dbReference>
<accession>A0ABY4E8L1</accession>
<protein>
    <submittedName>
        <fullName evidence="1">Uncharacterized protein</fullName>
    </submittedName>
</protein>
<reference evidence="1" key="1">
    <citation type="submission" date="2021-12" db="EMBL/GenBank/DDBJ databases">
        <authorList>
            <person name="Veyrier F.J."/>
        </authorList>
    </citation>
    <scope>NUCLEOTIDE SEQUENCE</scope>
    <source>
        <strain evidence="1">SAG 1488-6</strain>
    </source>
</reference>
<dbReference type="Proteomes" id="UP000832034">
    <property type="component" value="Chromosome"/>
</dbReference>
<evidence type="ECO:0000313" key="2">
    <source>
        <dbReference type="Proteomes" id="UP000832034"/>
    </source>
</evidence>
<dbReference type="EMBL" id="CP091512">
    <property type="protein sequence ID" value="UOO91745.1"/>
    <property type="molecule type" value="Genomic_DNA"/>
</dbReference>
<evidence type="ECO:0000313" key="1">
    <source>
        <dbReference type="EMBL" id="UOO91745.1"/>
    </source>
</evidence>
<reference evidence="1" key="2">
    <citation type="journal article" date="2022" name="Res Sq">
        <title>Evolution of multicellular longitudinally dividing oral cavity symbionts (Neisseriaceae).</title>
        <authorList>
            <person name="Nyongesa S."/>
            <person name="Weber P."/>
            <person name="Bernet E."/>
            <person name="Pullido F."/>
            <person name="Nieckarz M."/>
            <person name="Delaby M."/>
            <person name="Nieves C."/>
            <person name="Viehboeck T."/>
            <person name="Krause N."/>
            <person name="Rivera-Millot A."/>
            <person name="Nakamura A."/>
            <person name="Vischer N."/>
            <person name="VanNieuwenhze M."/>
            <person name="Brun Y."/>
            <person name="Cava F."/>
            <person name="Bulgheresi S."/>
            <person name="Veyrier F."/>
        </authorList>
    </citation>
    <scope>NUCLEOTIDE SEQUENCE</scope>
    <source>
        <strain evidence="1">SAG 1488-6</strain>
    </source>
</reference>
<dbReference type="InterPro" id="IPR058172">
    <property type="entry name" value="HLGFF_Neisseriales"/>
</dbReference>
<keyword evidence="2" id="KW-1185">Reference proteome</keyword>
<gene>
    <name evidence="1" type="ORF">LVJ81_08880</name>
</gene>
<sequence length="107" mass="12023">MDTHYYSVSLATGEHLGFLVTVLESEDGASAFGQAMLKIQPSDDAWLTRPESMALNHLMVHQPLQWQHQNDGIVLRDDSGSVLTRMVDGYFKWQGHVFLVNDISSTM</sequence>
<dbReference type="RefSeq" id="WP_019958655.1">
    <property type="nucleotide sequence ID" value="NZ_CP091512.1"/>
</dbReference>
<organism evidence="1 2">
    <name type="scientific">Vitreoscilla stercoraria</name>
    <dbReference type="NCBI Taxonomy" id="61"/>
    <lineage>
        <taxon>Bacteria</taxon>
        <taxon>Pseudomonadati</taxon>
        <taxon>Pseudomonadota</taxon>
        <taxon>Betaproteobacteria</taxon>
        <taxon>Neisseriales</taxon>
        <taxon>Neisseriaceae</taxon>
        <taxon>Vitreoscilla</taxon>
    </lineage>
</organism>
<name>A0ABY4E8L1_VITST</name>